<dbReference type="Proteomes" id="UP001596455">
    <property type="component" value="Unassembled WGS sequence"/>
</dbReference>
<protein>
    <submittedName>
        <fullName evidence="6">Gfo/Idh/MocA family oxidoreductase</fullName>
    </submittedName>
</protein>
<dbReference type="Gene3D" id="3.30.360.10">
    <property type="entry name" value="Dihydrodipicolinate Reductase, domain 2"/>
    <property type="match status" value="1"/>
</dbReference>
<dbReference type="EMBL" id="JBHTCQ010000001">
    <property type="protein sequence ID" value="MFC7404577.1"/>
    <property type="molecule type" value="Genomic_DNA"/>
</dbReference>
<evidence type="ECO:0000313" key="7">
    <source>
        <dbReference type="Proteomes" id="UP001596455"/>
    </source>
</evidence>
<proteinExistence type="inferred from homology"/>
<feature type="domain" description="Gfo/Idh/MocA-like oxidoreductase N-terminal" evidence="4">
    <location>
        <begin position="5"/>
        <end position="126"/>
    </location>
</feature>
<dbReference type="Gene3D" id="3.40.50.720">
    <property type="entry name" value="NAD(P)-binding Rossmann-like Domain"/>
    <property type="match status" value="1"/>
</dbReference>
<organism evidence="6 7">
    <name type="scientific">Georgenia alba</name>
    <dbReference type="NCBI Taxonomy" id="2233858"/>
    <lineage>
        <taxon>Bacteria</taxon>
        <taxon>Bacillati</taxon>
        <taxon>Actinomycetota</taxon>
        <taxon>Actinomycetes</taxon>
        <taxon>Micrococcales</taxon>
        <taxon>Bogoriellaceae</taxon>
        <taxon>Georgenia</taxon>
    </lineage>
</organism>
<dbReference type="PANTHER" id="PTHR42840">
    <property type="entry name" value="NAD(P)-BINDING ROSSMANN-FOLD SUPERFAMILY PROTEIN-RELATED"/>
    <property type="match status" value="1"/>
</dbReference>
<dbReference type="RefSeq" id="WP_382392103.1">
    <property type="nucleotide sequence ID" value="NZ_JBHTCQ010000001.1"/>
</dbReference>
<dbReference type="InterPro" id="IPR055170">
    <property type="entry name" value="GFO_IDH_MocA-like_dom"/>
</dbReference>
<reference evidence="7" key="1">
    <citation type="journal article" date="2019" name="Int. J. Syst. Evol. Microbiol.">
        <title>The Global Catalogue of Microorganisms (GCM) 10K type strain sequencing project: providing services to taxonomists for standard genome sequencing and annotation.</title>
        <authorList>
            <consortium name="The Broad Institute Genomics Platform"/>
            <consortium name="The Broad Institute Genome Sequencing Center for Infectious Disease"/>
            <person name="Wu L."/>
            <person name="Ma J."/>
        </authorList>
    </citation>
    <scope>NUCLEOTIDE SEQUENCE [LARGE SCALE GENOMIC DNA]</scope>
    <source>
        <strain evidence="7">JCM 1490</strain>
    </source>
</reference>
<name>A0ABW2Q7I5_9MICO</name>
<dbReference type="Pfam" id="PF22725">
    <property type="entry name" value="GFO_IDH_MocA_C3"/>
    <property type="match status" value="1"/>
</dbReference>
<evidence type="ECO:0000259" key="5">
    <source>
        <dbReference type="Pfam" id="PF22725"/>
    </source>
</evidence>
<evidence type="ECO:0000313" key="6">
    <source>
        <dbReference type="EMBL" id="MFC7404577.1"/>
    </source>
</evidence>
<keyword evidence="7" id="KW-1185">Reference proteome</keyword>
<dbReference type="InterPro" id="IPR000683">
    <property type="entry name" value="Gfo/Idh/MocA-like_OxRdtase_N"/>
</dbReference>
<keyword evidence="2" id="KW-0560">Oxidoreductase</keyword>
<evidence type="ECO:0000256" key="2">
    <source>
        <dbReference type="ARBA" id="ARBA00023002"/>
    </source>
</evidence>
<comment type="caution">
    <text evidence="6">The sequence shown here is derived from an EMBL/GenBank/DDBJ whole genome shotgun (WGS) entry which is preliminary data.</text>
</comment>
<keyword evidence="3" id="KW-0520">NAD</keyword>
<dbReference type="SUPFAM" id="SSF51735">
    <property type="entry name" value="NAD(P)-binding Rossmann-fold domains"/>
    <property type="match status" value="1"/>
</dbReference>
<sequence>MRDRLRIGVVGLGRIGAEHAVVVAGHPRVGEVVLADAAPGRAAEVAARLGGHGTEARAAEVDALADAGLDGLVVASSTPTHAELVRRFVPLGVAVLCEKPLALDLETTAAVVAEAENHGALLAVGFQRRFDAGYRSAREALRTGKLGELRRAHVVTCDAAPPPEEFISASGGIFKDCLVHDFDVLRWLTGREVVTVHATGVNRGAAYFGAAGDVDEAAAVLTLDDGTLVTAQASRYNGAGYDVRAELAGTRGTVVVGLEDRAPVTSAEPGVDYPPPGPRWPNFWERFLPAYRAEVSAFVDLVDGRPADLAGPQDALAATRVAEAAGRSLAEGRPVDLLEVRG</sequence>
<feature type="domain" description="GFO/IDH/MocA-like oxidoreductase" evidence="5">
    <location>
        <begin position="134"/>
        <end position="254"/>
    </location>
</feature>
<evidence type="ECO:0000259" key="4">
    <source>
        <dbReference type="Pfam" id="PF01408"/>
    </source>
</evidence>
<dbReference type="PANTHER" id="PTHR42840:SF3">
    <property type="entry name" value="BINDING ROSSMANN FOLD OXIDOREDUCTASE, PUTATIVE (AFU_ORTHOLOGUE AFUA_2G10240)-RELATED"/>
    <property type="match status" value="1"/>
</dbReference>
<gene>
    <name evidence="6" type="ORF">ACFQQL_05610</name>
</gene>
<evidence type="ECO:0000256" key="3">
    <source>
        <dbReference type="ARBA" id="ARBA00023027"/>
    </source>
</evidence>
<dbReference type="SUPFAM" id="SSF55347">
    <property type="entry name" value="Glyceraldehyde-3-phosphate dehydrogenase-like, C-terminal domain"/>
    <property type="match status" value="1"/>
</dbReference>
<comment type="similarity">
    <text evidence="1">Belongs to the Gfo/Idh/MocA family.</text>
</comment>
<evidence type="ECO:0000256" key="1">
    <source>
        <dbReference type="ARBA" id="ARBA00010928"/>
    </source>
</evidence>
<dbReference type="Pfam" id="PF01408">
    <property type="entry name" value="GFO_IDH_MocA"/>
    <property type="match status" value="1"/>
</dbReference>
<dbReference type="InterPro" id="IPR036291">
    <property type="entry name" value="NAD(P)-bd_dom_sf"/>
</dbReference>
<accession>A0ABW2Q7I5</accession>